<feature type="region of interest" description="Disordered" evidence="1">
    <location>
        <begin position="105"/>
        <end position="136"/>
    </location>
</feature>
<dbReference type="AlphaFoldDB" id="A0A2N5T8W4"/>
<protein>
    <recommendedName>
        <fullName evidence="4">Retrotransposon gag domain-containing protein</fullName>
    </recommendedName>
</protein>
<evidence type="ECO:0000256" key="1">
    <source>
        <dbReference type="SAM" id="MobiDB-lite"/>
    </source>
</evidence>
<feature type="compositionally biased region" description="Low complexity" evidence="1">
    <location>
        <begin position="398"/>
        <end position="409"/>
    </location>
</feature>
<evidence type="ECO:0008006" key="4">
    <source>
        <dbReference type="Google" id="ProtNLM"/>
    </source>
</evidence>
<feature type="region of interest" description="Disordered" evidence="1">
    <location>
        <begin position="462"/>
        <end position="492"/>
    </location>
</feature>
<name>A0A2N5T8W4_9BASI</name>
<evidence type="ECO:0000313" key="3">
    <source>
        <dbReference type="Proteomes" id="UP000235388"/>
    </source>
</evidence>
<feature type="region of interest" description="Disordered" evidence="1">
    <location>
        <begin position="392"/>
        <end position="416"/>
    </location>
</feature>
<sequence>MNTRHNTSSSDLAFTNDPDAIIHATNALRREAQATVACAQAIAIARILAQRLPTLPVSRPPADLPASAPPSTSQPLHPCFLGLPHWLAHPRHCLCLPPAQLGRHTLHPPPPDPTGHPLVNPDAHVPDPSPPPDPTNHPHFDFMRMILEAQHASIRQAQVDRDAQEAKQVANADRIARLEDAILLLLVKHKPPPAADKSASNRPSGRVDLQRFRTADAPVYSGPYHVVEPFLKWINAVQIFFSLTGVTHDMDKIILIGRLICETNTLSFYSRSLDSFLSLSWSDFKLRLFSFALPPLWRLKLCKQSQQLWMGESETFTAYSTRARTLQSLLNFDAPSLSDLDLAKIVISGLTPELKPWTANFELFEASPFNYNNFKKRVLQLLESVNARRSTGCMRQNAPASTSTSTPSPSDQPGRKDTIWRIHSYLDSQGRCHHCKKNCGSAPGSCTNPINHGFVEIPASFVTPSKPPNYKPPKASSPAVSTMGRPTQPPAG</sequence>
<keyword evidence="3" id="KW-1185">Reference proteome</keyword>
<proteinExistence type="predicted"/>
<accession>A0A2N5T8W4</accession>
<organism evidence="2 3">
    <name type="scientific">Puccinia coronata f. sp. avenae</name>
    <dbReference type="NCBI Taxonomy" id="200324"/>
    <lineage>
        <taxon>Eukaryota</taxon>
        <taxon>Fungi</taxon>
        <taxon>Dikarya</taxon>
        <taxon>Basidiomycota</taxon>
        <taxon>Pucciniomycotina</taxon>
        <taxon>Pucciniomycetes</taxon>
        <taxon>Pucciniales</taxon>
        <taxon>Pucciniaceae</taxon>
        <taxon>Puccinia</taxon>
    </lineage>
</organism>
<dbReference type="Proteomes" id="UP000235388">
    <property type="component" value="Unassembled WGS sequence"/>
</dbReference>
<dbReference type="OrthoDB" id="10567412at2759"/>
<dbReference type="EMBL" id="PGCJ01000779">
    <property type="protein sequence ID" value="PLW21900.1"/>
    <property type="molecule type" value="Genomic_DNA"/>
</dbReference>
<evidence type="ECO:0000313" key="2">
    <source>
        <dbReference type="EMBL" id="PLW21900.1"/>
    </source>
</evidence>
<reference evidence="2 3" key="1">
    <citation type="submission" date="2017-11" db="EMBL/GenBank/DDBJ databases">
        <title>De novo assembly and phasing of dikaryotic genomes from two isolates of Puccinia coronata f. sp. avenae, the causal agent of oat crown rust.</title>
        <authorList>
            <person name="Miller M.E."/>
            <person name="Zhang Y."/>
            <person name="Omidvar V."/>
            <person name="Sperschneider J."/>
            <person name="Schwessinger B."/>
            <person name="Raley C."/>
            <person name="Palmer J.M."/>
            <person name="Garnica D."/>
            <person name="Upadhyaya N."/>
            <person name="Rathjen J."/>
            <person name="Taylor J.M."/>
            <person name="Park R.F."/>
            <person name="Dodds P.N."/>
            <person name="Hirsch C.D."/>
            <person name="Kianian S.F."/>
            <person name="Figueroa M."/>
        </authorList>
    </citation>
    <scope>NUCLEOTIDE SEQUENCE [LARGE SCALE GENOMIC DNA]</scope>
    <source>
        <strain evidence="2">12NC29</strain>
    </source>
</reference>
<comment type="caution">
    <text evidence="2">The sequence shown here is derived from an EMBL/GenBank/DDBJ whole genome shotgun (WGS) entry which is preliminary data.</text>
</comment>
<gene>
    <name evidence="2" type="ORF">PCANC_03308</name>
</gene>